<dbReference type="SUPFAM" id="SSF55856">
    <property type="entry name" value="Cytochrome b5-like heme/steroid binding domain"/>
    <property type="match status" value="1"/>
</dbReference>
<dbReference type="InterPro" id="IPR039261">
    <property type="entry name" value="FNR_nucleotide-bd"/>
</dbReference>
<dbReference type="SUPFAM" id="SSF52343">
    <property type="entry name" value="Ferredoxin reductase-like, C-terminal NADP-linked domain"/>
    <property type="match status" value="1"/>
</dbReference>
<dbReference type="PANTHER" id="PTHR19370">
    <property type="entry name" value="NADH-CYTOCHROME B5 REDUCTASE"/>
    <property type="match status" value="1"/>
</dbReference>
<dbReference type="SUPFAM" id="SSF63380">
    <property type="entry name" value="Riboflavin synthase domain-like"/>
    <property type="match status" value="1"/>
</dbReference>
<dbReference type="GO" id="GO:0046872">
    <property type="term" value="F:metal ion binding"/>
    <property type="evidence" value="ECO:0007669"/>
    <property type="project" value="UniProtKB-UniRule"/>
</dbReference>
<dbReference type="Pfam" id="PF00175">
    <property type="entry name" value="NAD_binding_1"/>
    <property type="match status" value="1"/>
</dbReference>
<feature type="binding site" evidence="24">
    <location>
        <position position="280"/>
    </location>
    <ligand>
        <name>FAD</name>
        <dbReference type="ChEBI" id="CHEBI:57692"/>
    </ligand>
</feature>
<dbReference type="CDD" id="cd06183">
    <property type="entry name" value="cyt_b5_reduct_like"/>
    <property type="match status" value="1"/>
</dbReference>
<comment type="cofactor">
    <cofactor evidence="1 24">
        <name>FAD</name>
        <dbReference type="ChEBI" id="CHEBI:57692"/>
    </cofactor>
</comment>
<keyword evidence="7 24" id="KW-0285">Flavoprotein</keyword>
<evidence type="ECO:0000256" key="12">
    <source>
        <dbReference type="ARBA" id="ARBA00022989"/>
    </source>
</evidence>
<evidence type="ECO:0000256" key="25">
    <source>
        <dbReference type="RuleBase" id="RU362121"/>
    </source>
</evidence>
<evidence type="ECO:0000256" key="18">
    <source>
        <dbReference type="ARBA" id="ARBA00037104"/>
    </source>
</evidence>
<comment type="caution">
    <text evidence="28">The sequence shown here is derived from an EMBL/GenBank/DDBJ whole genome shotgun (WGS) entry which is preliminary data.</text>
</comment>
<protein>
    <recommendedName>
        <fullName evidence="20">NADH-cytochrome b5 reductase 1</fullName>
        <ecNumber evidence="5">1.6.2.2</ecNumber>
    </recommendedName>
    <alternativeName>
        <fullName evidence="21">Microsomal cytochrome b reductase</fullName>
    </alternativeName>
</protein>
<dbReference type="PROSITE" id="PS00191">
    <property type="entry name" value="CYTOCHROME_B5_1"/>
    <property type="match status" value="1"/>
</dbReference>
<dbReference type="Gene3D" id="3.40.50.80">
    <property type="entry name" value="Nucleotide-binding domain of ferredoxin-NADP reductase (FNR) module"/>
    <property type="match status" value="1"/>
</dbReference>
<evidence type="ECO:0000256" key="17">
    <source>
        <dbReference type="ARBA" id="ARBA00023136"/>
    </source>
</evidence>
<evidence type="ECO:0000256" key="1">
    <source>
        <dbReference type="ARBA" id="ARBA00001974"/>
    </source>
</evidence>
<evidence type="ECO:0000256" key="16">
    <source>
        <dbReference type="ARBA" id="ARBA00023128"/>
    </source>
</evidence>
<evidence type="ECO:0000313" key="29">
    <source>
        <dbReference type="Proteomes" id="UP001140511"/>
    </source>
</evidence>
<comment type="similarity">
    <text evidence="4">Belongs to the flavoprotein pyridine nucleotide cytochrome reductase family.</text>
</comment>
<dbReference type="GO" id="GO:0005741">
    <property type="term" value="C:mitochondrial outer membrane"/>
    <property type="evidence" value="ECO:0007669"/>
    <property type="project" value="UniProtKB-SubCell"/>
</dbReference>
<feature type="transmembrane region" description="Helical" evidence="25">
    <location>
        <begin position="119"/>
        <end position="138"/>
    </location>
</feature>
<dbReference type="SMART" id="SM01117">
    <property type="entry name" value="Cyt-b5"/>
    <property type="match status" value="1"/>
</dbReference>
<dbReference type="PROSITE" id="PS50255">
    <property type="entry name" value="CYTOCHROME_B5_2"/>
    <property type="match status" value="1"/>
</dbReference>
<keyword evidence="11 24" id="KW-0274">FAD</keyword>
<comment type="function">
    <text evidence="18">NADH-dependent reductase for DPH3 and cytochrome b5. Required for the first step of diphthamide biosynthesis, a post-translational modification of histidine which occurs in elongation factor 2. DPH1 and DPH2 transfer a 3-amino-3-carboxypropyl (ACP) group from S-adenosyl-L-methionine (SAM) to a histidine residue, the reaction is assisted by a reduction system comprising DPH3 and a NADH-dependent reductase, predominantly CBR1. By reducing DPH3, also involved in the formation of the tRNA wobble base modification mcm5s 2U (5-methoxycarbonylmethyl-2-thiouridine), mediated by the elongator complex. The cytochrome b5/NADH cytochrome b5 reductase electron transfer system supports the catalytic activity of several sterol biosynthetic enzymes.</text>
</comment>
<name>A0A9W9JQT8_9HYPO</name>
<accession>A0A9W9JQT8</accession>
<dbReference type="InterPro" id="IPR036400">
    <property type="entry name" value="Cyt_B5-like_heme/steroid_sf"/>
</dbReference>
<evidence type="ECO:0000256" key="5">
    <source>
        <dbReference type="ARBA" id="ARBA00012011"/>
    </source>
</evidence>
<dbReference type="Gene3D" id="2.40.30.10">
    <property type="entry name" value="Translation factors"/>
    <property type="match status" value="1"/>
</dbReference>
<evidence type="ECO:0000256" key="4">
    <source>
        <dbReference type="ARBA" id="ARBA00006105"/>
    </source>
</evidence>
<feature type="binding site" evidence="24">
    <location>
        <position position="299"/>
    </location>
    <ligand>
        <name>FAD</name>
        <dbReference type="ChEBI" id="CHEBI:57692"/>
    </ligand>
</feature>
<dbReference type="FunFam" id="3.40.50.80:FF:000019">
    <property type="entry name" value="NADH-cytochrome b5 reductase"/>
    <property type="match status" value="1"/>
</dbReference>
<evidence type="ECO:0000256" key="20">
    <source>
        <dbReference type="ARBA" id="ARBA00039438"/>
    </source>
</evidence>
<dbReference type="EMBL" id="JAOPEN010000001">
    <property type="protein sequence ID" value="KAJ4864343.1"/>
    <property type="molecule type" value="Genomic_DNA"/>
</dbReference>
<dbReference type="InterPro" id="IPR017938">
    <property type="entry name" value="Riboflavin_synthase-like_b-brl"/>
</dbReference>
<comment type="subunit">
    <text evidence="19">Monomer. Component of the 2-(3-amino-3-carboxypropyl)histidine synthase complex composed of DPH1, DPH2, DPH3 and a NADH-dependent reductase, predominantly CBR1.</text>
</comment>
<keyword evidence="12 25" id="KW-1133">Transmembrane helix</keyword>
<evidence type="ECO:0000259" key="26">
    <source>
        <dbReference type="PROSITE" id="PS50255"/>
    </source>
</evidence>
<dbReference type="InterPro" id="IPR001433">
    <property type="entry name" value="OxRdtase_FAD/NAD-bd"/>
</dbReference>
<reference evidence="28" key="1">
    <citation type="submission" date="2022-09" db="EMBL/GenBank/DDBJ databases">
        <title>Chromosome-level assembly of Trichoderma breve T069, a fungus used in development of biopesticide product.</title>
        <authorList>
            <person name="Lin R."/>
            <person name="Liu T."/>
        </authorList>
    </citation>
    <scope>NUCLEOTIDE SEQUENCE</scope>
    <source>
        <strain evidence="28">T069</strain>
    </source>
</reference>
<evidence type="ECO:0000256" key="14">
    <source>
        <dbReference type="ARBA" id="ARBA00023004"/>
    </source>
</evidence>
<keyword evidence="9 25" id="KW-0479">Metal-binding</keyword>
<dbReference type="InterPro" id="IPR018506">
    <property type="entry name" value="Cyt_B5_heme-BS"/>
</dbReference>
<dbReference type="GO" id="GO:0005783">
    <property type="term" value="C:endoplasmic reticulum"/>
    <property type="evidence" value="ECO:0007669"/>
    <property type="project" value="TreeGrafter"/>
</dbReference>
<evidence type="ECO:0000256" key="24">
    <source>
        <dbReference type="PIRSR" id="PIRSR601834-1"/>
    </source>
</evidence>
<evidence type="ECO:0000256" key="2">
    <source>
        <dbReference type="ARBA" id="ARBA00004572"/>
    </source>
</evidence>
<comment type="similarity">
    <text evidence="25">Belongs to the cytochrome b5 family.</text>
</comment>
<evidence type="ECO:0000256" key="21">
    <source>
        <dbReference type="ARBA" id="ARBA00041901"/>
    </source>
</evidence>
<evidence type="ECO:0000256" key="10">
    <source>
        <dbReference type="ARBA" id="ARBA00022787"/>
    </source>
</evidence>
<dbReference type="Proteomes" id="UP001140511">
    <property type="component" value="Unassembled WGS sequence"/>
</dbReference>
<dbReference type="FunFam" id="3.10.120.10:FF:000002">
    <property type="entry name" value="Cytochrome b5 type B"/>
    <property type="match status" value="1"/>
</dbReference>
<dbReference type="InterPro" id="IPR008333">
    <property type="entry name" value="Cbr1-like_FAD-bd_dom"/>
</dbReference>
<gene>
    <name evidence="28" type="ORF">T069G_00873</name>
</gene>
<keyword evidence="17 25" id="KW-0472">Membrane</keyword>
<dbReference type="PRINTS" id="PR00363">
    <property type="entry name" value="CYTOCHROMEB5"/>
</dbReference>
<dbReference type="AlphaFoldDB" id="A0A9W9JQT8"/>
<evidence type="ECO:0000256" key="22">
    <source>
        <dbReference type="ARBA" id="ARBA00047682"/>
    </source>
</evidence>
<evidence type="ECO:0000256" key="11">
    <source>
        <dbReference type="ARBA" id="ARBA00022827"/>
    </source>
</evidence>
<keyword evidence="14 25" id="KW-0408">Iron</keyword>
<keyword evidence="29" id="KW-1185">Reference proteome</keyword>
<dbReference type="EC" id="1.6.2.2" evidence="5"/>
<organism evidence="28 29">
    <name type="scientific">Trichoderma breve</name>
    <dbReference type="NCBI Taxonomy" id="2034170"/>
    <lineage>
        <taxon>Eukaryota</taxon>
        <taxon>Fungi</taxon>
        <taxon>Dikarya</taxon>
        <taxon>Ascomycota</taxon>
        <taxon>Pezizomycotina</taxon>
        <taxon>Sordariomycetes</taxon>
        <taxon>Hypocreomycetidae</taxon>
        <taxon>Hypocreales</taxon>
        <taxon>Hypocreaceae</taxon>
        <taxon>Trichoderma</taxon>
    </lineage>
</organism>
<evidence type="ECO:0000256" key="3">
    <source>
        <dbReference type="ARBA" id="ARBA00005156"/>
    </source>
</evidence>
<dbReference type="RefSeq" id="XP_056033399.1">
    <property type="nucleotide sequence ID" value="XM_056168083.1"/>
</dbReference>
<feature type="binding site" evidence="24">
    <location>
        <position position="306"/>
    </location>
    <ligand>
        <name>FAD</name>
        <dbReference type="ChEBI" id="CHEBI:57692"/>
    </ligand>
</feature>
<keyword evidence="10" id="KW-1000">Mitochondrion outer membrane</keyword>
<evidence type="ECO:0000256" key="6">
    <source>
        <dbReference type="ARBA" id="ARBA00022617"/>
    </source>
</evidence>
<dbReference type="InterPro" id="IPR001199">
    <property type="entry name" value="Cyt_B5-like_heme/steroid-bd"/>
</dbReference>
<evidence type="ECO:0000256" key="9">
    <source>
        <dbReference type="ARBA" id="ARBA00022723"/>
    </source>
</evidence>
<evidence type="ECO:0000313" key="28">
    <source>
        <dbReference type="EMBL" id="KAJ4864343.1"/>
    </source>
</evidence>
<dbReference type="GeneID" id="80862771"/>
<evidence type="ECO:0000256" key="23">
    <source>
        <dbReference type="ARBA" id="ARBA00049138"/>
    </source>
</evidence>
<keyword evidence="8 25" id="KW-0812">Transmembrane</keyword>
<dbReference type="PRINTS" id="PR00371">
    <property type="entry name" value="FPNCR"/>
</dbReference>
<sequence>MGLKTVSLRDVQAHNQPDDIWMVIHNKEDPVYNVTSYLEDHPGGVDILIGEAGKDTTQVFEDVGHSEEARELLEDLLVGEIQASDRSATVEVYRPTFETVSQTTTIHTKSQSSKGTASWYARAFSKIFIFGIFGGTAYQGYHHRKLLSHFAEASSKNLRVSGGQFWVGFGMASVVQALLTFGVVSWGASKLDFQEDFTSYPAYRVQDPATPFMSAPVAAGLGCQLDPQKWRKLTLQEKVKVSPNVYRFVFGLPDSSRPLGLPIGQHVAIRAQIGDKMVSRSYTPTSDNRDLGRVDLLVKVYPTGVMTQHLESLTVGDKVEFRGPKGAMRYTNGYATHVGMIAGGTGITPMYQLIRAICSNPSDKTFISLIYANNTESDILLKEELDLLASQNPQNLRIHYVLAKPPSKWSGSAGFVTKSIVKEYIYEPSKDSRLLLCGPPPMLAAIKKIVSELQTEEPTLLSDIDKKVFLF</sequence>
<comment type="catalytic activity">
    <reaction evidence="23">
        <text>2 Fe(3+)-[Dph3] + NADH = 2 Fe(2+)-[Dph3] + NAD(+) + H(+)</text>
        <dbReference type="Rhea" id="RHEA:71231"/>
        <dbReference type="Rhea" id="RHEA-COMP:18002"/>
        <dbReference type="Rhea" id="RHEA-COMP:18003"/>
        <dbReference type="ChEBI" id="CHEBI:15378"/>
        <dbReference type="ChEBI" id="CHEBI:29033"/>
        <dbReference type="ChEBI" id="CHEBI:29034"/>
        <dbReference type="ChEBI" id="CHEBI:57540"/>
        <dbReference type="ChEBI" id="CHEBI:57945"/>
        <dbReference type="ChEBI" id="CHEBI:83228"/>
    </reaction>
    <physiologicalReaction direction="left-to-right" evidence="23">
        <dbReference type="Rhea" id="RHEA:71232"/>
    </physiologicalReaction>
</comment>
<feature type="domain" description="FAD-binding FR-type" evidence="27">
    <location>
        <begin position="228"/>
        <end position="331"/>
    </location>
</feature>
<comment type="catalytic activity">
    <reaction evidence="22">
        <text>2 Fe(III)-[cytochrome b5] + NADH = 2 Fe(II)-[cytochrome b5] + NAD(+) + H(+)</text>
        <dbReference type="Rhea" id="RHEA:46680"/>
        <dbReference type="Rhea" id="RHEA-COMP:10438"/>
        <dbReference type="Rhea" id="RHEA-COMP:10439"/>
        <dbReference type="ChEBI" id="CHEBI:15378"/>
        <dbReference type="ChEBI" id="CHEBI:29033"/>
        <dbReference type="ChEBI" id="CHEBI:29034"/>
        <dbReference type="ChEBI" id="CHEBI:57540"/>
        <dbReference type="ChEBI" id="CHEBI:57945"/>
        <dbReference type="EC" id="1.6.2.2"/>
    </reaction>
</comment>
<feature type="transmembrane region" description="Helical" evidence="25">
    <location>
        <begin position="165"/>
        <end position="188"/>
    </location>
</feature>
<keyword evidence="13" id="KW-0560">Oxidoreductase</keyword>
<feature type="binding site" evidence="24">
    <location>
        <position position="297"/>
    </location>
    <ligand>
        <name>FAD</name>
        <dbReference type="ChEBI" id="CHEBI:57692"/>
    </ligand>
</feature>
<dbReference type="PANTHER" id="PTHR19370:SF178">
    <property type="entry name" value="CYTOCHROME-B5 REDUCTASE"/>
    <property type="match status" value="1"/>
</dbReference>
<dbReference type="InterPro" id="IPR017927">
    <property type="entry name" value="FAD-bd_FR_type"/>
</dbReference>
<dbReference type="GO" id="GO:0090524">
    <property type="term" value="F:cytochrome-b5 reductase activity, acting on NADH"/>
    <property type="evidence" value="ECO:0007669"/>
    <property type="project" value="UniProtKB-EC"/>
</dbReference>
<feature type="binding site" evidence="24">
    <location>
        <position position="348"/>
    </location>
    <ligand>
        <name>FAD</name>
        <dbReference type="ChEBI" id="CHEBI:57692"/>
    </ligand>
</feature>
<evidence type="ECO:0000256" key="13">
    <source>
        <dbReference type="ARBA" id="ARBA00023002"/>
    </source>
</evidence>
<evidence type="ECO:0000256" key="7">
    <source>
        <dbReference type="ARBA" id="ARBA00022630"/>
    </source>
</evidence>
<evidence type="ECO:0000256" key="8">
    <source>
        <dbReference type="ARBA" id="ARBA00022692"/>
    </source>
</evidence>
<comment type="subcellular location">
    <subcellularLocation>
        <location evidence="2">Mitochondrion outer membrane</location>
        <topology evidence="2">Single-pass membrane protein</topology>
    </subcellularLocation>
</comment>
<dbReference type="PROSITE" id="PS51384">
    <property type="entry name" value="FAD_FR"/>
    <property type="match status" value="1"/>
</dbReference>
<dbReference type="GO" id="GO:0020037">
    <property type="term" value="F:heme binding"/>
    <property type="evidence" value="ECO:0007669"/>
    <property type="project" value="UniProtKB-UniRule"/>
</dbReference>
<dbReference type="PRINTS" id="PR00406">
    <property type="entry name" value="CYTB5RDTASE"/>
</dbReference>
<keyword evidence="16" id="KW-0496">Mitochondrion</keyword>
<comment type="pathway">
    <text evidence="3">Protein modification; peptidyl-diphthamide biosynthesis.</text>
</comment>
<dbReference type="Pfam" id="PF00173">
    <property type="entry name" value="Cyt-b5"/>
    <property type="match status" value="1"/>
</dbReference>
<dbReference type="Pfam" id="PF00970">
    <property type="entry name" value="FAD_binding_6"/>
    <property type="match status" value="1"/>
</dbReference>
<feature type="binding site" evidence="24">
    <location>
        <position position="282"/>
    </location>
    <ligand>
        <name>FAD</name>
        <dbReference type="ChEBI" id="CHEBI:57692"/>
    </ligand>
</feature>
<dbReference type="Gene3D" id="3.10.120.10">
    <property type="entry name" value="Cytochrome b5-like heme/steroid binding domain"/>
    <property type="match status" value="1"/>
</dbReference>
<evidence type="ECO:0000256" key="15">
    <source>
        <dbReference type="ARBA" id="ARBA00023027"/>
    </source>
</evidence>
<comment type="caution">
    <text evidence="25">Lacks conserved residue(s) required for the propagation of feature annotation.</text>
</comment>
<dbReference type="InterPro" id="IPR001709">
    <property type="entry name" value="Flavoprot_Pyr_Nucl_cyt_Rdtase"/>
</dbReference>
<evidence type="ECO:0000256" key="19">
    <source>
        <dbReference type="ARBA" id="ARBA00038836"/>
    </source>
</evidence>
<keyword evidence="15" id="KW-0520">NAD</keyword>
<dbReference type="InterPro" id="IPR001834">
    <property type="entry name" value="CBR-like"/>
</dbReference>
<feature type="domain" description="Cytochrome b5 heme-binding" evidence="26">
    <location>
        <begin position="3"/>
        <end position="82"/>
    </location>
</feature>
<proteinExistence type="inferred from homology"/>
<dbReference type="FunFam" id="2.40.30.10:FF:000032">
    <property type="entry name" value="NADH-cytochrome b5 reductase"/>
    <property type="match status" value="1"/>
</dbReference>
<keyword evidence="6 25" id="KW-0349">Heme</keyword>
<evidence type="ECO:0000259" key="27">
    <source>
        <dbReference type="PROSITE" id="PS51384"/>
    </source>
</evidence>